<evidence type="ECO:0000313" key="6">
    <source>
        <dbReference type="Proteomes" id="UP000060778"/>
    </source>
</evidence>
<dbReference type="GO" id="GO:0016020">
    <property type="term" value="C:membrane"/>
    <property type="evidence" value="ECO:0007669"/>
    <property type="project" value="InterPro"/>
</dbReference>
<proteinExistence type="inferred from homology"/>
<feature type="transmembrane region" description="Helical" evidence="3">
    <location>
        <begin position="948"/>
        <end position="970"/>
    </location>
</feature>
<name>A0A0U2VEV3_9CREN</name>
<dbReference type="GO" id="GO:0020037">
    <property type="term" value="F:heme binding"/>
    <property type="evidence" value="ECO:0007669"/>
    <property type="project" value="InterPro"/>
</dbReference>
<evidence type="ECO:0000313" key="5">
    <source>
        <dbReference type="EMBL" id="ALU12530.1"/>
    </source>
</evidence>
<protein>
    <recommendedName>
        <fullName evidence="4">Cytochrome c assembly protein domain-containing protein</fullName>
    </recommendedName>
</protein>
<dbReference type="EMBL" id="CP006867">
    <property type="protein sequence ID" value="ALU12530.1"/>
    <property type="molecule type" value="Genomic_DNA"/>
</dbReference>
<keyword evidence="6" id="KW-1185">Reference proteome</keyword>
<dbReference type="STRING" id="940295.EYM_04900"/>
<feature type="transmembrane region" description="Helical" evidence="3">
    <location>
        <begin position="390"/>
        <end position="413"/>
    </location>
</feature>
<feature type="transmembrane region" description="Helical" evidence="3">
    <location>
        <begin position="313"/>
        <end position="345"/>
    </location>
</feature>
<reference evidence="5 6" key="1">
    <citation type="submission" date="2013-11" db="EMBL/GenBank/DDBJ databases">
        <title>Comparative genomics of Ignicoccus.</title>
        <authorList>
            <person name="Podar M."/>
        </authorList>
    </citation>
    <scope>NUCLEOTIDE SEQUENCE [LARGE SCALE GENOMIC DNA]</scope>
    <source>
        <strain evidence="5 6">DSM 13165</strain>
    </source>
</reference>
<dbReference type="Proteomes" id="UP000060778">
    <property type="component" value="Chromosome"/>
</dbReference>
<keyword evidence="3" id="KW-0812">Transmembrane</keyword>
<feature type="transmembrane region" description="Helical" evidence="3">
    <location>
        <begin position="160"/>
        <end position="177"/>
    </location>
</feature>
<organism evidence="5 6">
    <name type="scientific">Ignicoccus islandicus DSM 13165</name>
    <dbReference type="NCBI Taxonomy" id="940295"/>
    <lineage>
        <taxon>Archaea</taxon>
        <taxon>Thermoproteota</taxon>
        <taxon>Thermoprotei</taxon>
        <taxon>Desulfurococcales</taxon>
        <taxon>Desulfurococcaceae</taxon>
        <taxon>Ignicoccus</taxon>
    </lineage>
</organism>
<evidence type="ECO:0000256" key="2">
    <source>
        <dbReference type="ARBA" id="ARBA00022748"/>
    </source>
</evidence>
<feature type="transmembrane region" description="Helical" evidence="3">
    <location>
        <begin position="37"/>
        <end position="60"/>
    </location>
</feature>
<dbReference type="Pfam" id="PF01578">
    <property type="entry name" value="Cytochrom_C_asm"/>
    <property type="match status" value="1"/>
</dbReference>
<accession>A0A0U2VEV3</accession>
<feature type="transmembrane region" description="Helical" evidence="3">
    <location>
        <begin position="270"/>
        <end position="292"/>
    </location>
</feature>
<evidence type="ECO:0000256" key="1">
    <source>
        <dbReference type="ARBA" id="ARBA00009186"/>
    </source>
</evidence>
<keyword evidence="2" id="KW-0201">Cytochrome c-type biogenesis</keyword>
<dbReference type="PANTHER" id="PTHR43653">
    <property type="entry name" value="CYTOCHROME C ASSEMBLY PROTEIN-RELATED"/>
    <property type="match status" value="1"/>
</dbReference>
<dbReference type="KEGG" id="iis:EYM_04900"/>
<dbReference type="GO" id="GO:0015232">
    <property type="term" value="F:heme transmembrane transporter activity"/>
    <property type="evidence" value="ECO:0007669"/>
    <property type="project" value="InterPro"/>
</dbReference>
<feature type="transmembrane region" description="Helical" evidence="3">
    <location>
        <begin position="184"/>
        <end position="203"/>
    </location>
</feature>
<dbReference type="AlphaFoldDB" id="A0A0U2VEV3"/>
<keyword evidence="3" id="KW-0472">Membrane</keyword>
<dbReference type="GeneID" id="30680367"/>
<dbReference type="RefSeq" id="WP_075049911.1">
    <property type="nucleotide sequence ID" value="NZ_CP006867.1"/>
</dbReference>
<feature type="transmembrane region" description="Helical" evidence="3">
    <location>
        <begin position="365"/>
        <end position="383"/>
    </location>
</feature>
<comment type="similarity">
    <text evidence="1">Belongs to the CcmF/CycK/Ccl1/NrfE/CcsA family.</text>
</comment>
<dbReference type="PANTHER" id="PTHR43653:SF1">
    <property type="entry name" value="CYTOCHROME C-TYPE BIOGENESIS PROTEIN CCMF"/>
    <property type="match status" value="1"/>
</dbReference>
<dbReference type="GO" id="GO:0017004">
    <property type="term" value="P:cytochrome complex assembly"/>
    <property type="evidence" value="ECO:0007669"/>
    <property type="project" value="UniProtKB-KW"/>
</dbReference>
<sequence length="993" mass="109587">MLHWTGFPPLIAAALYILTAYYAFNGKKNELAKYLKYSTIALTVSWLLYLIPFLTLDFSLHEVYWNSSVGMPLWMRLATSWSGGGGSLFLFAFIAGLTLYFIRSDDAKFYLLSIPVVLVGLFAAYMNDAFTLIPGNPITGAGLNPLLKSPWLYPHPVSTFSGYGILAISAIALALGIKRAKVSFNVGWALLTLGIALGAFWSYETFGWGGYWAWDPVETSELVVWLAATVLPHVAPILPAFAEAYAPLIPSSVFLAMFVTRTGLSPLHSFAGANLGSVSLLVLSIAYLMWFIKRLSDWDKYLTQIRSAIAKKTPFVIGMGLASLGLLIAAFFVYGTLFVPSIMVAMGKEASIPQMSAGIEYFHPVLYPVLALLLISLPMVTLSELGWKPVLLVIASALLLGTSTGLAALRGSITLAHLSPVTTNAMMAFGIPLAAIAIASSLYYIFTKYKKIRDVEIGLIHLGMALTALGVLMSGTYAFNNDYFYHFDLPPNKAEALPNNMKLVLESYDYNLSKSFVDIFDRYVQKSSVYFYAWLAIKTIANDLSEFLQEVKKGEQLLQTNDLYRYVVNKMFHANPMVSNEAMQVYKLGTRNNASFESAEIRVFNVTSNAIELNLKRPLKLSAQNLTIALYVWQKRDGTFGYAFTTLAEGLVINKPMPLTPHQALLVRLDRPYSIELEEEKIAITFSNFTIYPASAPIANETLTVIPQAFVMFDGEVALGNGTYPSTGSLPISITAYLHALSDPTVQSLMGTEMGEFLSDPKNVLKVITPPPGTKCLNPDCAGYVNAPKFVPETADLTLKFKVLNPDNTTYEFNEKIRYEAYGEIQGIHGLVPKVVHPSYGLSDLYVVLNPPVKSSHAITGISYHDMLLWYLNKLLNSKNYDEGQKLALTALFAAGYNVNFVNQVPRDQLATFLEVATVELYNMAKNYKSLISTQGLYVQAKVIPGMIFVWSGPGLMSLGALLGAIYYYYSQRLVSKTQVSEKREVVIAKAKH</sequence>
<dbReference type="PRINTS" id="PR01410">
    <property type="entry name" value="CCBIOGENESIS"/>
</dbReference>
<dbReference type="OrthoDB" id="19344at2157"/>
<keyword evidence="3" id="KW-1133">Transmembrane helix</keyword>
<feature type="transmembrane region" description="Helical" evidence="3">
    <location>
        <begin position="109"/>
        <end position="126"/>
    </location>
</feature>
<evidence type="ECO:0000256" key="3">
    <source>
        <dbReference type="SAM" id="Phobius"/>
    </source>
</evidence>
<feature type="transmembrane region" description="Helical" evidence="3">
    <location>
        <begin position="458"/>
        <end position="479"/>
    </location>
</feature>
<dbReference type="InterPro" id="IPR002541">
    <property type="entry name" value="Cyt_c_assembly"/>
</dbReference>
<feature type="transmembrane region" description="Helical" evidence="3">
    <location>
        <begin position="6"/>
        <end position="25"/>
    </location>
</feature>
<feature type="transmembrane region" description="Helical" evidence="3">
    <location>
        <begin position="425"/>
        <end position="446"/>
    </location>
</feature>
<dbReference type="PATRIC" id="fig|940295.4.peg.937"/>
<evidence type="ECO:0000259" key="4">
    <source>
        <dbReference type="Pfam" id="PF01578"/>
    </source>
</evidence>
<feature type="domain" description="Cytochrome c assembly protein" evidence="4">
    <location>
        <begin position="86"/>
        <end position="234"/>
    </location>
</feature>
<feature type="transmembrane region" description="Helical" evidence="3">
    <location>
        <begin position="80"/>
        <end position="102"/>
    </location>
</feature>
<gene>
    <name evidence="5" type="ORF">EYM_04900</name>
</gene>
<dbReference type="InterPro" id="IPR003567">
    <property type="entry name" value="Cyt_c_biogenesis"/>
</dbReference>